<protein>
    <submittedName>
        <fullName evidence="2">Uncharacterized protein</fullName>
    </submittedName>
</protein>
<organism evidence="2 3">
    <name type="scientific">Vibrio cholerae</name>
    <dbReference type="NCBI Taxonomy" id="666"/>
    <lineage>
        <taxon>Bacteria</taxon>
        <taxon>Pseudomonadati</taxon>
        <taxon>Pseudomonadota</taxon>
        <taxon>Gammaproteobacteria</taxon>
        <taxon>Vibrionales</taxon>
        <taxon>Vibrionaceae</taxon>
        <taxon>Vibrio</taxon>
    </lineage>
</organism>
<dbReference type="AlphaFoldDB" id="A0A655Z296"/>
<evidence type="ECO:0000313" key="1">
    <source>
        <dbReference type="EMBL" id="CSB08586.1"/>
    </source>
</evidence>
<proteinExistence type="predicted"/>
<dbReference type="Proteomes" id="UP000044806">
    <property type="component" value="Unassembled WGS sequence"/>
</dbReference>
<gene>
    <name evidence="1" type="ORF">ERS013165_03320</name>
    <name evidence="2" type="ORF">ERS013200_01694</name>
</gene>
<dbReference type="Proteomes" id="UP000041770">
    <property type="component" value="Unassembled WGS sequence"/>
</dbReference>
<dbReference type="EMBL" id="CWOW01000023">
    <property type="protein sequence ID" value="CSB08586.1"/>
    <property type="molecule type" value="Genomic_DNA"/>
</dbReference>
<evidence type="ECO:0000313" key="3">
    <source>
        <dbReference type="Proteomes" id="UP000041770"/>
    </source>
</evidence>
<dbReference type="EMBL" id="CWQY01000009">
    <property type="protein sequence ID" value="CSC56699.1"/>
    <property type="molecule type" value="Genomic_DNA"/>
</dbReference>
<evidence type="ECO:0000313" key="2">
    <source>
        <dbReference type="EMBL" id="CSC56699.1"/>
    </source>
</evidence>
<accession>A0A655Z296</accession>
<name>A0A655Z296_VIBCL</name>
<sequence>MKTDQRPDDLPFLFNQANHIGIGVIRFSIKFSTKLGFAITLYNRHVPRSVILNEEWLVVSDKLSKQAHYKQQ</sequence>
<evidence type="ECO:0000313" key="4">
    <source>
        <dbReference type="Proteomes" id="UP000044806"/>
    </source>
</evidence>
<reference evidence="3 4" key="1">
    <citation type="submission" date="2015-07" db="EMBL/GenBank/DDBJ databases">
        <authorList>
            <consortium name="Pathogen Informatics"/>
        </authorList>
    </citation>
    <scope>NUCLEOTIDE SEQUENCE [LARGE SCALE GENOMIC DNA]</scope>
    <source>
        <strain evidence="2 3">A316</strain>
        <strain evidence="1 4">A51</strain>
    </source>
</reference>